<dbReference type="InterPro" id="IPR005612">
    <property type="entry name" value="CCAAT-binding_factor"/>
</dbReference>
<organism evidence="8 9">
    <name type="scientific">Anaeromyces robustus</name>
    <dbReference type="NCBI Taxonomy" id="1754192"/>
    <lineage>
        <taxon>Eukaryota</taxon>
        <taxon>Fungi</taxon>
        <taxon>Fungi incertae sedis</taxon>
        <taxon>Chytridiomycota</taxon>
        <taxon>Chytridiomycota incertae sedis</taxon>
        <taxon>Neocallimastigomycetes</taxon>
        <taxon>Neocallimastigales</taxon>
        <taxon>Neocallimastigaceae</taxon>
        <taxon>Anaeromyces</taxon>
    </lineage>
</organism>
<evidence type="ECO:0000256" key="2">
    <source>
        <dbReference type="ARBA" id="ARBA00007797"/>
    </source>
</evidence>
<name>A0A1Y1XFS4_9FUNG</name>
<feature type="compositionally biased region" description="Acidic residues" evidence="5">
    <location>
        <begin position="224"/>
        <end position="233"/>
    </location>
</feature>
<evidence type="ECO:0000256" key="4">
    <source>
        <dbReference type="ARBA" id="ARBA00023242"/>
    </source>
</evidence>
<dbReference type="STRING" id="1754192.A0A1Y1XFS4"/>
<dbReference type="OrthoDB" id="10263597at2759"/>
<evidence type="ECO:0000256" key="3">
    <source>
        <dbReference type="ARBA" id="ARBA00023054"/>
    </source>
</evidence>
<keyword evidence="9" id="KW-1185">Reference proteome</keyword>
<dbReference type="AlphaFoldDB" id="A0A1Y1XFS4"/>
<evidence type="ECO:0000259" key="7">
    <source>
        <dbReference type="Pfam" id="PF07540"/>
    </source>
</evidence>
<reference evidence="8 9" key="2">
    <citation type="submission" date="2016-08" db="EMBL/GenBank/DDBJ databases">
        <title>Pervasive Adenine N6-methylation of Active Genes in Fungi.</title>
        <authorList>
            <consortium name="DOE Joint Genome Institute"/>
            <person name="Mondo S.J."/>
            <person name="Dannebaum R.O."/>
            <person name="Kuo R.C."/>
            <person name="Labutti K."/>
            <person name="Haridas S."/>
            <person name="Kuo A."/>
            <person name="Salamov A."/>
            <person name="Ahrendt S.R."/>
            <person name="Lipzen A."/>
            <person name="Sullivan W."/>
            <person name="Andreopoulos W.B."/>
            <person name="Clum A."/>
            <person name="Lindquist E."/>
            <person name="Daum C."/>
            <person name="Ramamoorthy G.K."/>
            <person name="Gryganskyi A."/>
            <person name="Culley D."/>
            <person name="Magnuson J.K."/>
            <person name="James T.Y."/>
            <person name="O'Malley M.A."/>
            <person name="Stajich J.E."/>
            <person name="Spatafora J.W."/>
            <person name="Visel A."/>
            <person name="Grigoriev I.V."/>
        </authorList>
    </citation>
    <scope>NUCLEOTIDE SEQUENCE [LARGE SCALE GENOMIC DNA]</scope>
    <source>
        <strain evidence="8 9">S4</strain>
    </source>
</reference>
<accession>A0A1Y1XFS4</accession>
<dbReference type="Pfam" id="PF03914">
    <property type="entry name" value="CBF"/>
    <property type="match status" value="1"/>
</dbReference>
<feature type="region of interest" description="Disordered" evidence="5">
    <location>
        <begin position="468"/>
        <end position="490"/>
    </location>
</feature>
<feature type="domain" description="Nucleolar complex-associated protein 3 N-terminal" evidence="7">
    <location>
        <begin position="245"/>
        <end position="335"/>
    </location>
</feature>
<dbReference type="GO" id="GO:0005730">
    <property type="term" value="C:nucleolus"/>
    <property type="evidence" value="ECO:0007669"/>
    <property type="project" value="UniProtKB-SubCell"/>
</dbReference>
<reference evidence="8 9" key="1">
    <citation type="submission" date="2016-08" db="EMBL/GenBank/DDBJ databases">
        <title>A Parts List for Fungal Cellulosomes Revealed by Comparative Genomics.</title>
        <authorList>
            <consortium name="DOE Joint Genome Institute"/>
            <person name="Haitjema C.H."/>
            <person name="Gilmore S.P."/>
            <person name="Henske J.K."/>
            <person name="Solomon K.V."/>
            <person name="De Groot R."/>
            <person name="Kuo A."/>
            <person name="Mondo S.J."/>
            <person name="Salamov A.A."/>
            <person name="Labutti K."/>
            <person name="Zhao Z."/>
            <person name="Chiniquy J."/>
            <person name="Barry K."/>
            <person name="Brewer H.M."/>
            <person name="Purvine S.O."/>
            <person name="Wright A.T."/>
            <person name="Boxma B."/>
            <person name="Van Alen T."/>
            <person name="Hackstein J.H."/>
            <person name="Baker S.E."/>
            <person name="Grigoriev I.V."/>
            <person name="O'Malley M.A."/>
        </authorList>
    </citation>
    <scope>NUCLEOTIDE SEQUENCE [LARGE SCALE GENOMIC DNA]</scope>
    <source>
        <strain evidence="8 9">S4</strain>
    </source>
</reference>
<feature type="compositionally biased region" description="Acidic residues" evidence="5">
    <location>
        <begin position="99"/>
        <end position="110"/>
    </location>
</feature>
<feature type="compositionally biased region" description="Basic residues" evidence="5">
    <location>
        <begin position="17"/>
        <end position="32"/>
    </location>
</feature>
<dbReference type="EMBL" id="MCFG01000049">
    <property type="protein sequence ID" value="ORX84621.1"/>
    <property type="molecule type" value="Genomic_DNA"/>
</dbReference>
<protein>
    <submittedName>
        <fullName evidence="8">NOC3p-domain-containing protein</fullName>
    </submittedName>
</protein>
<feature type="compositionally biased region" description="Basic and acidic residues" evidence="5">
    <location>
        <begin position="175"/>
        <end position="184"/>
    </location>
</feature>
<evidence type="ECO:0000256" key="5">
    <source>
        <dbReference type="SAM" id="MobiDB-lite"/>
    </source>
</evidence>
<dbReference type="PANTHER" id="PTHR14428">
    <property type="entry name" value="NUCLEOLAR COMPLEX PROTEIN 3"/>
    <property type="match status" value="1"/>
</dbReference>
<feature type="domain" description="CCAAT-binding factor" evidence="6">
    <location>
        <begin position="598"/>
        <end position="766"/>
    </location>
</feature>
<proteinExistence type="inferred from homology"/>
<comment type="caution">
    <text evidence="8">The sequence shown here is derived from an EMBL/GenBank/DDBJ whole genome shotgun (WGS) entry which is preliminary data.</text>
</comment>
<keyword evidence="4" id="KW-0539">Nucleus</keyword>
<feature type="compositionally biased region" description="Basic residues" evidence="5">
    <location>
        <begin position="477"/>
        <end position="490"/>
    </location>
</feature>
<feature type="region of interest" description="Disordered" evidence="5">
    <location>
        <begin position="157"/>
        <end position="236"/>
    </location>
</feature>
<feature type="region of interest" description="Disordered" evidence="5">
    <location>
        <begin position="1"/>
        <end position="51"/>
    </location>
</feature>
<dbReference type="PANTHER" id="PTHR14428:SF5">
    <property type="entry name" value="NUCLEOLAR COMPLEX PROTEIN 3 HOMOLOG"/>
    <property type="match status" value="1"/>
</dbReference>
<dbReference type="GO" id="GO:0003682">
    <property type="term" value="F:chromatin binding"/>
    <property type="evidence" value="ECO:0007669"/>
    <property type="project" value="TreeGrafter"/>
</dbReference>
<dbReference type="Pfam" id="PF07540">
    <property type="entry name" value="NOC3p"/>
    <property type="match status" value="1"/>
</dbReference>
<dbReference type="InterPro" id="IPR016903">
    <property type="entry name" value="Nucleolar_cplx-assoc_3"/>
</dbReference>
<gene>
    <name evidence="8" type="ORF">BCR32DRAFT_291248</name>
</gene>
<sequence>MDFKTKNKKSVNQFKGRNNKKNGNKNNNKKKQEKPEKKIKEPKLVDNDEDVEISEDDIQFFKEHGGFSGFLANLDADSLMDTPEQPKGKPKMPEKTEESESEIDDIELDEEDEWETRAIKKNSANIDNEINRLPIKTAEGQLVKPKEALEVVELNEEELKDNPLLTEKQKKKLEKKNQLKEERKKAKKAAKTKEEEVTFNDEEDEKYIQEHNKMNTKSQKKIENEEEDEEEEDSKLANKKKIINLKEELGLVASSIIEDPDNNIGKLKRLREISQDDNIAIKKLSYLTQLAVYKDIIPGYRIRQLSESEKNARVSKEVKKLRQYESTLLINYQQYLQSLDNVIEGYFKYKKLNIKESEKKQNESKSLLLIAIQCLTDLLVNVPHFNFRINILTAVVARMNIKNPVEVSNKCCKSIATLFTKDETGEYSLEAMKLISRLVKNKNYNVREQVLQTFLYLRLKDELRLPDKEEEKEKNKNNKRKKKQQPFLTRKARKVLKENKEVEKEMKEYEATIDLERKQKMQTETLNMLFALYFRMLKNNNNNRLLPTVLEGLGRFAHLINIDFFDDLIAVLKNIMTDQYKNYMDNKGHITSACTAFHCIIAAFQLLFKQGDIINIDLNDFNRSMYAQMIRLSLNPNVGKVSHSLLKSDSVYRSKSEIELVLIGFEFLFIKKKQLSFERIAAFTKRLATITINMPVNSVLAALYMIKSLFIKYSRLNQLMDSEGRVGTGVYMGLLDDPDLCNPFATSLWEFGLLKSHFHPTIREYADYVGAIGRNGSSNVTAGPHAAKYLDYKIDYNYFLERFGVHKFNPQKEFLRPIKSIPKRKRHQGTMYGFNGGESQFLKNLQKQVNI</sequence>
<evidence type="ECO:0000256" key="1">
    <source>
        <dbReference type="ARBA" id="ARBA00004604"/>
    </source>
</evidence>
<evidence type="ECO:0000313" key="9">
    <source>
        <dbReference type="Proteomes" id="UP000193944"/>
    </source>
</evidence>
<comment type="subcellular location">
    <subcellularLocation>
        <location evidence="1">Nucleus</location>
        <location evidence="1">Nucleolus</location>
    </subcellularLocation>
</comment>
<feature type="compositionally biased region" description="Basic and acidic residues" evidence="5">
    <location>
        <begin position="33"/>
        <end position="46"/>
    </location>
</feature>
<dbReference type="InterPro" id="IPR011501">
    <property type="entry name" value="Noc3_N"/>
</dbReference>
<dbReference type="GO" id="GO:0006270">
    <property type="term" value="P:DNA replication initiation"/>
    <property type="evidence" value="ECO:0007669"/>
    <property type="project" value="TreeGrafter"/>
</dbReference>
<feature type="compositionally biased region" description="Basic and acidic residues" evidence="5">
    <location>
        <begin position="84"/>
        <end position="98"/>
    </location>
</feature>
<dbReference type="Proteomes" id="UP000193944">
    <property type="component" value="Unassembled WGS sequence"/>
</dbReference>
<dbReference type="SUPFAM" id="SSF48371">
    <property type="entry name" value="ARM repeat"/>
    <property type="match status" value="1"/>
</dbReference>
<evidence type="ECO:0000259" key="6">
    <source>
        <dbReference type="Pfam" id="PF03914"/>
    </source>
</evidence>
<feature type="region of interest" description="Disordered" evidence="5">
    <location>
        <begin position="75"/>
        <end position="110"/>
    </location>
</feature>
<keyword evidence="3" id="KW-0175">Coiled coil</keyword>
<dbReference type="InterPro" id="IPR016024">
    <property type="entry name" value="ARM-type_fold"/>
</dbReference>
<evidence type="ECO:0000313" key="8">
    <source>
        <dbReference type="EMBL" id="ORX84621.1"/>
    </source>
</evidence>
<comment type="similarity">
    <text evidence="2">Belongs to the CBF/MAK21 family.</text>
</comment>